<dbReference type="SUPFAM" id="SSF101898">
    <property type="entry name" value="NHL repeat"/>
    <property type="match status" value="1"/>
</dbReference>
<dbReference type="Pfam" id="PF01436">
    <property type="entry name" value="NHL"/>
    <property type="match status" value="1"/>
</dbReference>
<feature type="region of interest" description="Disordered" evidence="3">
    <location>
        <begin position="16"/>
        <end position="51"/>
    </location>
</feature>
<dbReference type="InterPro" id="IPR011042">
    <property type="entry name" value="6-blade_b-propeller_TolB-like"/>
</dbReference>
<dbReference type="InterPro" id="IPR050952">
    <property type="entry name" value="TRIM-NHL_E3_ligases"/>
</dbReference>
<dbReference type="GO" id="GO:0043161">
    <property type="term" value="P:proteasome-mediated ubiquitin-dependent protein catabolic process"/>
    <property type="evidence" value="ECO:0007669"/>
    <property type="project" value="TreeGrafter"/>
</dbReference>
<keyword evidence="1" id="KW-0677">Repeat</keyword>
<dbReference type="Gene3D" id="2.120.10.30">
    <property type="entry name" value="TolB, C-terminal domain"/>
    <property type="match status" value="1"/>
</dbReference>
<dbReference type="OrthoDB" id="342730at2759"/>
<feature type="region of interest" description="Disordered" evidence="3">
    <location>
        <begin position="64"/>
        <end position="94"/>
    </location>
</feature>
<accession>A0A8K0AFU7</accession>
<evidence type="ECO:0000313" key="5">
    <source>
        <dbReference type="EMBL" id="CAH1274012.1"/>
    </source>
</evidence>
<evidence type="ECO:0000256" key="1">
    <source>
        <dbReference type="ARBA" id="ARBA00022737"/>
    </source>
</evidence>
<dbReference type="GO" id="GO:0000209">
    <property type="term" value="P:protein polyubiquitination"/>
    <property type="evidence" value="ECO:0007669"/>
    <property type="project" value="TreeGrafter"/>
</dbReference>
<dbReference type="InterPro" id="IPR001258">
    <property type="entry name" value="NHL_repeat"/>
</dbReference>
<name>A0A8K0AFU7_BRALA</name>
<feature type="compositionally biased region" description="Low complexity" evidence="3">
    <location>
        <begin position="344"/>
        <end position="353"/>
    </location>
</feature>
<dbReference type="GO" id="GO:0061630">
    <property type="term" value="F:ubiquitin protein ligase activity"/>
    <property type="evidence" value="ECO:0007669"/>
    <property type="project" value="TreeGrafter"/>
</dbReference>
<feature type="compositionally biased region" description="Polar residues" evidence="3">
    <location>
        <begin position="151"/>
        <end position="191"/>
    </location>
</feature>
<keyword evidence="6" id="KW-1185">Reference proteome</keyword>
<dbReference type="CDD" id="cd05819">
    <property type="entry name" value="NHL"/>
    <property type="match status" value="1"/>
</dbReference>
<feature type="region of interest" description="Disordered" evidence="3">
    <location>
        <begin position="151"/>
        <end position="217"/>
    </location>
</feature>
<feature type="repeat" description="NHL" evidence="2">
    <location>
        <begin position="726"/>
        <end position="769"/>
    </location>
</feature>
<dbReference type="Proteomes" id="UP000838412">
    <property type="component" value="Chromosome 9"/>
</dbReference>
<keyword evidence="4" id="KW-0472">Membrane</keyword>
<evidence type="ECO:0000256" key="4">
    <source>
        <dbReference type="SAM" id="Phobius"/>
    </source>
</evidence>
<reference evidence="5" key="1">
    <citation type="submission" date="2022-01" db="EMBL/GenBank/DDBJ databases">
        <authorList>
            <person name="Braso-Vives M."/>
        </authorList>
    </citation>
    <scope>NUCLEOTIDE SEQUENCE</scope>
</reference>
<sequence length="816" mass="87179">MKRACKDRGTCQYGCPTEVYTSGRDTEPTPAADPYGGSGPKCRGNARGRPQQVREWRNGYLVSPRRFRRNSRPSDSGGSISSLREVHEGTASRTVTEGTFASLRNVTEGTTASLWNATNGTTASLRNVTEGTTASLRNVNEGTTASLWNATNGTTASLRNATEGTTASLRNVTEGTTSSPGTNSRADTSSLRTKRWRKKRWVPQSSDARQQPRTSTESDVWLLSAIRGVFCDTTDDPARVRRPPDGARQQQGQAVPVPTAHVYEDCDSFGQRLGPPLTRNVPGGAPPVPSTPRPGRRATDGAQPVAAATHVYDGERRGMRDVPPVPPPRPGPLQPPLNRDARSVPAVPTPTTAGAQPVAAAAHVYEDGDTFGQCLGPPLNRDVPGAPPVPNTPRPGRRHDGSVGHQMDSTNQPSDAAREMRSIWQQLRHFYRGRGIIIAIASVVMATLLISVLVHVVLVHTGSLPSHQDSTVTTTGGADTTGDTVSAVLKSVTSADVIMVHPAHGRGSPDVIPAEVEEPTQATRSLSTDYKEASGVSSRACVGDEAGAGKLRGARSVAVSPDHRIWVADQTKARLQVFTMEGTYLCQFSPELGYPPKTPFDVSIDKDGHLWVLKSGYPASTDSVVQYSWGGHVKASFDLPDTVPGGRWRGMAVDVRNNHVFVSWSDGAFSGGVKAFRADGRLLWDAGPQQRMKSPMYVAVDGKGNIYVSAVGSHVIVKYDETGQYVSKFGGPGVSGGRLSYPRGICVDNSGHIIVVDSGNHRVVTFTDQGAYVGHIAVRVEYPTGVAVGPEGQLVVIDKDTITVITSPDTEILKRH</sequence>
<feature type="repeat" description="NHL" evidence="2">
    <location>
        <begin position="540"/>
        <end position="581"/>
    </location>
</feature>
<feature type="compositionally biased region" description="Basic residues" evidence="3">
    <location>
        <begin position="192"/>
        <end position="201"/>
    </location>
</feature>
<feature type="compositionally biased region" description="Polar residues" evidence="3">
    <location>
        <begin position="203"/>
        <end position="217"/>
    </location>
</feature>
<dbReference type="PANTHER" id="PTHR24104">
    <property type="entry name" value="E3 UBIQUITIN-PROTEIN LIGASE NHLRC1-RELATED"/>
    <property type="match status" value="1"/>
</dbReference>
<organism evidence="5 6">
    <name type="scientific">Branchiostoma lanceolatum</name>
    <name type="common">Common lancelet</name>
    <name type="synonym">Amphioxus lanceolatum</name>
    <dbReference type="NCBI Taxonomy" id="7740"/>
    <lineage>
        <taxon>Eukaryota</taxon>
        <taxon>Metazoa</taxon>
        <taxon>Chordata</taxon>
        <taxon>Cephalochordata</taxon>
        <taxon>Leptocardii</taxon>
        <taxon>Amphioxiformes</taxon>
        <taxon>Branchiostomatidae</taxon>
        <taxon>Branchiostoma</taxon>
    </lineage>
</organism>
<evidence type="ECO:0000256" key="3">
    <source>
        <dbReference type="SAM" id="MobiDB-lite"/>
    </source>
</evidence>
<dbReference type="EMBL" id="OV696694">
    <property type="protein sequence ID" value="CAH1274012.1"/>
    <property type="molecule type" value="Genomic_DNA"/>
</dbReference>
<proteinExistence type="predicted"/>
<feature type="transmembrane region" description="Helical" evidence="4">
    <location>
        <begin position="436"/>
        <end position="458"/>
    </location>
</feature>
<feature type="compositionally biased region" description="Pro residues" evidence="3">
    <location>
        <begin position="323"/>
        <end position="335"/>
    </location>
</feature>
<dbReference type="PROSITE" id="PS51125">
    <property type="entry name" value="NHL"/>
    <property type="match status" value="2"/>
</dbReference>
<evidence type="ECO:0000313" key="6">
    <source>
        <dbReference type="Proteomes" id="UP000838412"/>
    </source>
</evidence>
<protein>
    <submittedName>
        <fullName evidence="5">TRIM3 protein</fullName>
    </submittedName>
</protein>
<dbReference type="PANTHER" id="PTHR24104:SF50">
    <property type="entry name" value="SMP-30_GLUCONOLACTONASE_LRE-LIKE REGION DOMAIN-CONTAINING PROTEIN"/>
    <property type="match status" value="1"/>
</dbReference>
<keyword evidence="4" id="KW-1133">Transmembrane helix</keyword>
<feature type="region of interest" description="Disordered" evidence="3">
    <location>
        <begin position="234"/>
        <end position="353"/>
    </location>
</feature>
<evidence type="ECO:0000256" key="2">
    <source>
        <dbReference type="PROSITE-ProRule" id="PRU00504"/>
    </source>
</evidence>
<gene>
    <name evidence="5" type="primary">TRIM3</name>
    <name evidence="5" type="ORF">BLAG_LOCUS25168</name>
</gene>
<feature type="compositionally biased region" description="Basic and acidic residues" evidence="3">
    <location>
        <begin position="236"/>
        <end position="245"/>
    </location>
</feature>
<feature type="compositionally biased region" description="Low complexity" evidence="3">
    <location>
        <begin position="73"/>
        <end position="82"/>
    </location>
</feature>
<keyword evidence="4" id="KW-0812">Transmembrane</keyword>
<dbReference type="AlphaFoldDB" id="A0A8K0AFU7"/>
<feature type="region of interest" description="Disordered" evidence="3">
    <location>
        <begin position="380"/>
        <end position="417"/>
    </location>
</feature>